<reference evidence="3 4" key="1">
    <citation type="submission" date="2018-03" db="EMBL/GenBank/DDBJ databases">
        <title>Whole genome sequencing of Histamine producing bacteria.</title>
        <authorList>
            <person name="Butler K."/>
        </authorList>
    </citation>
    <scope>NUCLEOTIDE SEQUENCE [LARGE SCALE GENOMIC DNA]</scope>
    <source>
        <strain evidence="2 4">FS-6.1</strain>
        <strain evidence="1 3">FS-6.2</strain>
    </source>
</reference>
<evidence type="ECO:0000313" key="3">
    <source>
        <dbReference type="Proteomes" id="UP000241405"/>
    </source>
</evidence>
<comment type="caution">
    <text evidence="2">The sequence shown here is derived from an EMBL/GenBank/DDBJ whole genome shotgun (WGS) entry which is preliminary data.</text>
</comment>
<gene>
    <name evidence="2" type="ORF">C9J18_03345</name>
    <name evidence="1" type="ORF">CTM96_04745</name>
</gene>
<dbReference type="Proteomes" id="UP000241405">
    <property type="component" value="Unassembled WGS sequence"/>
</dbReference>
<name>A0A2T3PSC7_PHOPO</name>
<dbReference type="EMBL" id="PYMP01000002">
    <property type="protein sequence ID" value="PSU53464.1"/>
    <property type="molecule type" value="Genomic_DNA"/>
</dbReference>
<dbReference type="STRING" id="659.AYY26_08850"/>
<evidence type="ECO:0000313" key="4">
    <source>
        <dbReference type="Proteomes" id="UP000241618"/>
    </source>
</evidence>
<keyword evidence="3" id="KW-1185">Reference proteome</keyword>
<organism evidence="2 4">
    <name type="scientific">Photobacterium phosphoreum</name>
    <dbReference type="NCBI Taxonomy" id="659"/>
    <lineage>
        <taxon>Bacteria</taxon>
        <taxon>Pseudomonadati</taxon>
        <taxon>Pseudomonadota</taxon>
        <taxon>Gammaproteobacteria</taxon>
        <taxon>Vibrionales</taxon>
        <taxon>Vibrionaceae</taxon>
        <taxon>Photobacterium</taxon>
    </lineage>
</organism>
<dbReference type="EMBL" id="PYMO01000002">
    <property type="protein sequence ID" value="PSU26877.1"/>
    <property type="molecule type" value="Genomic_DNA"/>
</dbReference>
<protein>
    <submittedName>
        <fullName evidence="2">Uncharacterized protein</fullName>
    </submittedName>
</protein>
<sequence length="105" mass="12652">MRLLLLSIIFVLLVKSEYMDRELSSLIIDRDNILMINKSNTASLKLLVDQKKENNDLLLQREQQRIKQQGELVFTTESLHNLLYEKEKYHNYWPDDVIDWLQQPY</sequence>
<proteinExistence type="predicted"/>
<evidence type="ECO:0000313" key="1">
    <source>
        <dbReference type="EMBL" id="PSU26877.1"/>
    </source>
</evidence>
<dbReference type="AlphaFoldDB" id="A0A2T3PSC7"/>
<accession>A0A2T3PSC7</accession>
<dbReference type="RefSeq" id="WP_107188863.1">
    <property type="nucleotide sequence ID" value="NZ_PYMN01000001.1"/>
</dbReference>
<dbReference type="Proteomes" id="UP000241618">
    <property type="component" value="Unassembled WGS sequence"/>
</dbReference>
<evidence type="ECO:0000313" key="2">
    <source>
        <dbReference type="EMBL" id="PSU53464.1"/>
    </source>
</evidence>